<evidence type="ECO:0000256" key="1">
    <source>
        <dbReference type="SAM" id="Phobius"/>
    </source>
</evidence>
<name>A0A3A8ACU6_9HYPH</name>
<proteinExistence type="predicted"/>
<dbReference type="Proteomes" id="UP000246132">
    <property type="component" value="Unassembled WGS sequence"/>
</dbReference>
<gene>
    <name evidence="2" type="ORF">DEM25_002160</name>
</gene>
<dbReference type="EMBL" id="QFWV02000002">
    <property type="protein sequence ID" value="RKF08137.1"/>
    <property type="molecule type" value="Genomic_DNA"/>
</dbReference>
<reference evidence="2 3" key="1">
    <citation type="journal article" date="2018" name="Int. J. Syst. Bacteriol.">
        <title>Oceaniradius stylonemae gen. nov., sp. nov., isolated from a red alga, Stylonema cornu-cervi.</title>
        <authorList>
            <person name="Jeong S."/>
        </authorList>
    </citation>
    <scope>NUCLEOTIDE SEQUENCE [LARGE SCALE GENOMIC DNA]</scope>
    <source>
        <strain evidence="2 3">StC1</strain>
    </source>
</reference>
<dbReference type="RefSeq" id="WP_109767176.1">
    <property type="nucleotide sequence ID" value="NZ_CP159474.1"/>
</dbReference>
<dbReference type="OrthoDB" id="9915132at2"/>
<accession>A0A3A8ACU6</accession>
<sequence length="65" mass="7079">MRKNDDNRDLTGTIRLAGAATILFVTVAGYLWNPFGDRYLSAGLLGGVAAISYAMRGLFVKKKQD</sequence>
<comment type="caution">
    <text evidence="2">The sequence shown here is derived from an EMBL/GenBank/DDBJ whole genome shotgun (WGS) entry which is preliminary data.</text>
</comment>
<keyword evidence="1" id="KW-1133">Transmembrane helix</keyword>
<evidence type="ECO:0000313" key="3">
    <source>
        <dbReference type="Proteomes" id="UP000246132"/>
    </source>
</evidence>
<evidence type="ECO:0000313" key="2">
    <source>
        <dbReference type="EMBL" id="RKF08137.1"/>
    </source>
</evidence>
<keyword evidence="3" id="KW-1185">Reference proteome</keyword>
<feature type="transmembrane region" description="Helical" evidence="1">
    <location>
        <begin position="12"/>
        <end position="33"/>
    </location>
</feature>
<keyword evidence="1" id="KW-0812">Transmembrane</keyword>
<keyword evidence="1" id="KW-0472">Membrane</keyword>
<dbReference type="AlphaFoldDB" id="A0A3A8ACU6"/>
<protein>
    <submittedName>
        <fullName evidence="2">Uncharacterized protein</fullName>
    </submittedName>
</protein>
<feature type="transmembrane region" description="Helical" evidence="1">
    <location>
        <begin position="39"/>
        <end position="59"/>
    </location>
</feature>
<organism evidence="2 3">
    <name type="scientific">Oceaniradius stylonematis</name>
    <dbReference type="NCBI Taxonomy" id="2184161"/>
    <lineage>
        <taxon>Bacteria</taxon>
        <taxon>Pseudomonadati</taxon>
        <taxon>Pseudomonadota</taxon>
        <taxon>Alphaproteobacteria</taxon>
        <taxon>Hyphomicrobiales</taxon>
        <taxon>Ahrensiaceae</taxon>
        <taxon>Oceaniradius</taxon>
    </lineage>
</organism>